<keyword evidence="5" id="KW-1185">Reference proteome</keyword>
<dbReference type="Gene3D" id="3.60.21.10">
    <property type="match status" value="1"/>
</dbReference>
<dbReference type="SUPFAM" id="SSF56300">
    <property type="entry name" value="Metallo-dependent phosphatases"/>
    <property type="match status" value="1"/>
</dbReference>
<dbReference type="RefSeq" id="XP_040690846.1">
    <property type="nucleotide sequence ID" value="XM_040832871.1"/>
</dbReference>
<accession>A0A1L9RQD4</accession>
<feature type="domain" description="Capsule synthesis protein CapA" evidence="3">
    <location>
        <begin position="11"/>
        <end position="311"/>
    </location>
</feature>
<proteinExistence type="inferred from homology"/>
<feature type="compositionally biased region" description="Low complexity" evidence="2">
    <location>
        <begin position="170"/>
        <end position="187"/>
    </location>
</feature>
<dbReference type="PANTHER" id="PTHR33393">
    <property type="entry name" value="POLYGLUTAMINE SYNTHESIS ACCESSORY PROTEIN RV0574C-RELATED"/>
    <property type="match status" value="1"/>
</dbReference>
<gene>
    <name evidence="4" type="ORF">ASPWEDRAFT_26575</name>
</gene>
<dbReference type="PANTHER" id="PTHR33393:SF11">
    <property type="entry name" value="POLYGLUTAMINE SYNTHESIS ACCESSORY PROTEIN RV0574C-RELATED"/>
    <property type="match status" value="1"/>
</dbReference>
<evidence type="ECO:0000256" key="1">
    <source>
        <dbReference type="ARBA" id="ARBA00005662"/>
    </source>
</evidence>
<sequence>MPNSNTTRVFSLNFIGDIMLGRLIDQLWPQHVDNPHDHRTITNFLDNYPYLESYTPKSPWGTALPLFHTSDLNLINLETAVTTSPEPWPNKAFNYRMHPANVAALHEARIDYANLANNHVLDFGTEGLVETVWTLRESRIAFSGAGERTKEAVSGTVVRLPRVEKEGGKVARASSVSASASASASQRQKGDDSEKQEHYQIHISSASDHPSSWSDIPTFHFIDYTSSTRQSLKSLLTSPSSQSAALKIFSVHWGPNYAWRPDSQIRSMAHFLVDECGVDIVHGHSAHHVQGVERYKGKLIIYGCGDFVDDYALNEQFRNDLGGVWRVWVRGVEGDGDGGKVKKLGLDRLEIFPTRCDRFQVTLLNRADEDHGWVRRRITKLTEEMGTKVRKDLGEEGQIVIDLDVD</sequence>
<dbReference type="GeneID" id="63748719"/>
<dbReference type="InterPro" id="IPR029052">
    <property type="entry name" value="Metallo-depent_PP-like"/>
</dbReference>
<feature type="compositionally biased region" description="Basic and acidic residues" evidence="2">
    <location>
        <begin position="188"/>
        <end position="199"/>
    </location>
</feature>
<evidence type="ECO:0000256" key="2">
    <source>
        <dbReference type="SAM" id="MobiDB-lite"/>
    </source>
</evidence>
<dbReference type="Pfam" id="PF09587">
    <property type="entry name" value="PGA_cap"/>
    <property type="match status" value="1"/>
</dbReference>
<dbReference type="AlphaFoldDB" id="A0A1L9RQD4"/>
<name>A0A1L9RQD4_ASPWE</name>
<dbReference type="Proteomes" id="UP000184383">
    <property type="component" value="Unassembled WGS sequence"/>
</dbReference>
<dbReference type="InterPro" id="IPR052169">
    <property type="entry name" value="CW_Biosynth-Accessory"/>
</dbReference>
<comment type="similarity">
    <text evidence="1">Belongs to the CapA family.</text>
</comment>
<organism evidence="4 5">
    <name type="scientific">Aspergillus wentii DTO 134E9</name>
    <dbReference type="NCBI Taxonomy" id="1073089"/>
    <lineage>
        <taxon>Eukaryota</taxon>
        <taxon>Fungi</taxon>
        <taxon>Dikarya</taxon>
        <taxon>Ascomycota</taxon>
        <taxon>Pezizomycotina</taxon>
        <taxon>Eurotiomycetes</taxon>
        <taxon>Eurotiomycetidae</taxon>
        <taxon>Eurotiales</taxon>
        <taxon>Aspergillaceae</taxon>
        <taxon>Aspergillus</taxon>
        <taxon>Aspergillus subgen. Cremei</taxon>
    </lineage>
</organism>
<protein>
    <recommendedName>
        <fullName evidence="3">Capsule synthesis protein CapA domain-containing protein</fullName>
    </recommendedName>
</protein>
<dbReference type="EMBL" id="KV878211">
    <property type="protein sequence ID" value="OJJ37170.1"/>
    <property type="molecule type" value="Genomic_DNA"/>
</dbReference>
<dbReference type="VEuPathDB" id="FungiDB:ASPWEDRAFT_26575"/>
<evidence type="ECO:0000313" key="5">
    <source>
        <dbReference type="Proteomes" id="UP000184383"/>
    </source>
</evidence>
<feature type="region of interest" description="Disordered" evidence="2">
    <location>
        <begin position="169"/>
        <end position="199"/>
    </location>
</feature>
<dbReference type="OrthoDB" id="189619at2759"/>
<reference evidence="5" key="1">
    <citation type="journal article" date="2017" name="Genome Biol.">
        <title>Comparative genomics reveals high biological diversity and specific adaptations in the industrially and medically important fungal genus Aspergillus.</title>
        <authorList>
            <person name="de Vries R.P."/>
            <person name="Riley R."/>
            <person name="Wiebenga A."/>
            <person name="Aguilar-Osorio G."/>
            <person name="Amillis S."/>
            <person name="Uchima C.A."/>
            <person name="Anderluh G."/>
            <person name="Asadollahi M."/>
            <person name="Askin M."/>
            <person name="Barry K."/>
            <person name="Battaglia E."/>
            <person name="Bayram O."/>
            <person name="Benocci T."/>
            <person name="Braus-Stromeyer S.A."/>
            <person name="Caldana C."/>
            <person name="Canovas D."/>
            <person name="Cerqueira G.C."/>
            <person name="Chen F."/>
            <person name="Chen W."/>
            <person name="Choi C."/>
            <person name="Clum A."/>
            <person name="Dos Santos R.A."/>
            <person name="Damasio A.R."/>
            <person name="Diallinas G."/>
            <person name="Emri T."/>
            <person name="Fekete E."/>
            <person name="Flipphi M."/>
            <person name="Freyberg S."/>
            <person name="Gallo A."/>
            <person name="Gournas C."/>
            <person name="Habgood R."/>
            <person name="Hainaut M."/>
            <person name="Harispe M.L."/>
            <person name="Henrissat B."/>
            <person name="Hilden K.S."/>
            <person name="Hope R."/>
            <person name="Hossain A."/>
            <person name="Karabika E."/>
            <person name="Karaffa L."/>
            <person name="Karanyi Z."/>
            <person name="Krasevec N."/>
            <person name="Kuo A."/>
            <person name="Kusch H."/>
            <person name="LaButti K."/>
            <person name="Lagendijk E.L."/>
            <person name="Lapidus A."/>
            <person name="Levasseur A."/>
            <person name="Lindquist E."/>
            <person name="Lipzen A."/>
            <person name="Logrieco A.F."/>
            <person name="MacCabe A."/>
            <person name="Maekelae M.R."/>
            <person name="Malavazi I."/>
            <person name="Melin P."/>
            <person name="Meyer V."/>
            <person name="Mielnichuk N."/>
            <person name="Miskei M."/>
            <person name="Molnar A.P."/>
            <person name="Mule G."/>
            <person name="Ngan C.Y."/>
            <person name="Orejas M."/>
            <person name="Orosz E."/>
            <person name="Ouedraogo J.P."/>
            <person name="Overkamp K.M."/>
            <person name="Park H.-S."/>
            <person name="Perrone G."/>
            <person name="Piumi F."/>
            <person name="Punt P.J."/>
            <person name="Ram A.F."/>
            <person name="Ramon A."/>
            <person name="Rauscher S."/>
            <person name="Record E."/>
            <person name="Riano-Pachon D.M."/>
            <person name="Robert V."/>
            <person name="Roehrig J."/>
            <person name="Ruller R."/>
            <person name="Salamov A."/>
            <person name="Salih N.S."/>
            <person name="Samson R.A."/>
            <person name="Sandor E."/>
            <person name="Sanguinetti M."/>
            <person name="Schuetze T."/>
            <person name="Sepcic K."/>
            <person name="Shelest E."/>
            <person name="Sherlock G."/>
            <person name="Sophianopoulou V."/>
            <person name="Squina F.M."/>
            <person name="Sun H."/>
            <person name="Susca A."/>
            <person name="Todd R.B."/>
            <person name="Tsang A."/>
            <person name="Unkles S.E."/>
            <person name="van de Wiele N."/>
            <person name="van Rossen-Uffink D."/>
            <person name="Oliveira J.V."/>
            <person name="Vesth T.C."/>
            <person name="Visser J."/>
            <person name="Yu J.-H."/>
            <person name="Zhou M."/>
            <person name="Andersen M.R."/>
            <person name="Archer D.B."/>
            <person name="Baker S.E."/>
            <person name="Benoit I."/>
            <person name="Brakhage A.A."/>
            <person name="Braus G.H."/>
            <person name="Fischer R."/>
            <person name="Frisvad J.C."/>
            <person name="Goldman G.H."/>
            <person name="Houbraken J."/>
            <person name="Oakley B."/>
            <person name="Pocsi I."/>
            <person name="Scazzocchio C."/>
            <person name="Seiboth B."/>
            <person name="vanKuyk P.A."/>
            <person name="Wortman J."/>
            <person name="Dyer P.S."/>
            <person name="Grigoriev I.V."/>
        </authorList>
    </citation>
    <scope>NUCLEOTIDE SEQUENCE [LARGE SCALE GENOMIC DNA]</scope>
    <source>
        <strain evidence="5">DTO 134E9</strain>
    </source>
</reference>
<dbReference type="InterPro" id="IPR019079">
    <property type="entry name" value="Capsule_synth_CapA"/>
</dbReference>
<evidence type="ECO:0000259" key="3">
    <source>
        <dbReference type="SMART" id="SM00854"/>
    </source>
</evidence>
<evidence type="ECO:0000313" key="4">
    <source>
        <dbReference type="EMBL" id="OJJ37170.1"/>
    </source>
</evidence>
<dbReference type="STRING" id="1073089.A0A1L9RQD4"/>
<dbReference type="SMART" id="SM00854">
    <property type="entry name" value="PGA_cap"/>
    <property type="match status" value="1"/>
</dbReference>
<dbReference type="CDD" id="cd07381">
    <property type="entry name" value="MPP_CapA"/>
    <property type="match status" value="1"/>
</dbReference>